<dbReference type="GO" id="GO:0000973">
    <property type="term" value="P:post-transcriptional tethering of RNA polymerase II gene DNA at nuclear periphery"/>
    <property type="evidence" value="ECO:0007669"/>
    <property type="project" value="TreeGrafter"/>
</dbReference>
<evidence type="ECO:0000313" key="5">
    <source>
        <dbReference type="Proteomes" id="UP000736335"/>
    </source>
</evidence>
<keyword evidence="2" id="KW-0175">Coiled coil</keyword>
<dbReference type="OrthoDB" id="10252687at2759"/>
<feature type="domain" description="PCI" evidence="3">
    <location>
        <begin position="314"/>
        <end position="348"/>
    </location>
</feature>
<protein>
    <recommendedName>
        <fullName evidence="3">PCI domain-containing protein</fullName>
    </recommendedName>
</protein>
<dbReference type="AlphaFoldDB" id="A0A9P6H2F0"/>
<dbReference type="Pfam" id="PF01399">
    <property type="entry name" value="PCI"/>
    <property type="match status" value="1"/>
</dbReference>
<gene>
    <name evidence="4" type="ORF">BJ322DRAFT_1102344</name>
</gene>
<dbReference type="GO" id="GO:0003690">
    <property type="term" value="F:double-stranded DNA binding"/>
    <property type="evidence" value="ECO:0007669"/>
    <property type="project" value="InterPro"/>
</dbReference>
<accession>A0A9P6H2F0</accession>
<name>A0A9P6H2F0_9AGAM</name>
<dbReference type="InterPro" id="IPR045114">
    <property type="entry name" value="Csn12-like"/>
</dbReference>
<keyword evidence="5" id="KW-1185">Reference proteome</keyword>
<dbReference type="GO" id="GO:0003723">
    <property type="term" value="F:RNA binding"/>
    <property type="evidence" value="ECO:0007669"/>
    <property type="project" value="InterPro"/>
</dbReference>
<dbReference type="PANTHER" id="PTHR12732">
    <property type="entry name" value="UNCHARACTERIZED PROTEASOME COMPONENT REGION PCI-CONTAINING"/>
    <property type="match status" value="1"/>
</dbReference>
<comment type="similarity">
    <text evidence="1">Belongs to the CSN12 family.</text>
</comment>
<dbReference type="Gene3D" id="1.10.10.10">
    <property type="entry name" value="Winged helix-like DNA-binding domain superfamily/Winged helix DNA-binding domain"/>
    <property type="match status" value="1"/>
</dbReference>
<dbReference type="InterPro" id="IPR000717">
    <property type="entry name" value="PCI_dom"/>
</dbReference>
<dbReference type="GO" id="GO:0006368">
    <property type="term" value="P:transcription elongation by RNA polymerase II"/>
    <property type="evidence" value="ECO:0007669"/>
    <property type="project" value="TreeGrafter"/>
</dbReference>
<evidence type="ECO:0000256" key="1">
    <source>
        <dbReference type="ARBA" id="ARBA00025771"/>
    </source>
</evidence>
<dbReference type="GO" id="GO:0016973">
    <property type="term" value="P:poly(A)+ mRNA export from nucleus"/>
    <property type="evidence" value="ECO:0007669"/>
    <property type="project" value="TreeGrafter"/>
</dbReference>
<dbReference type="EMBL" id="WIUZ02000040">
    <property type="protein sequence ID" value="KAF9777410.1"/>
    <property type="molecule type" value="Genomic_DNA"/>
</dbReference>
<reference evidence="4" key="2">
    <citation type="submission" date="2020-11" db="EMBL/GenBank/DDBJ databases">
        <authorList>
            <consortium name="DOE Joint Genome Institute"/>
            <person name="Kuo A."/>
            <person name="Miyauchi S."/>
            <person name="Kiss E."/>
            <person name="Drula E."/>
            <person name="Kohler A."/>
            <person name="Sanchez-Garcia M."/>
            <person name="Andreopoulos B."/>
            <person name="Barry K.W."/>
            <person name="Bonito G."/>
            <person name="Buee M."/>
            <person name="Carver A."/>
            <person name="Chen C."/>
            <person name="Cichocki N."/>
            <person name="Clum A."/>
            <person name="Culley D."/>
            <person name="Crous P.W."/>
            <person name="Fauchery L."/>
            <person name="Girlanda M."/>
            <person name="Hayes R."/>
            <person name="Keri Z."/>
            <person name="Labutti K."/>
            <person name="Lipzen A."/>
            <person name="Lombard V."/>
            <person name="Magnuson J."/>
            <person name="Maillard F."/>
            <person name="Morin E."/>
            <person name="Murat C."/>
            <person name="Nolan M."/>
            <person name="Ohm R."/>
            <person name="Pangilinan J."/>
            <person name="Pereira M."/>
            <person name="Perotto S."/>
            <person name="Peter M."/>
            <person name="Riley R."/>
            <person name="Sitrit Y."/>
            <person name="Stielow B."/>
            <person name="Szollosi G."/>
            <person name="Zifcakova L."/>
            <person name="Stursova M."/>
            <person name="Spatafora J.W."/>
            <person name="Tedersoo L."/>
            <person name="Vaario L.-M."/>
            <person name="Yamada A."/>
            <person name="Yan M."/>
            <person name="Wang P."/>
            <person name="Xu J."/>
            <person name="Bruns T."/>
            <person name="Baldrian P."/>
            <person name="Vilgalys R."/>
            <person name="Henrissat B."/>
            <person name="Grigoriev I.V."/>
            <person name="Hibbett D."/>
            <person name="Nagy L.G."/>
            <person name="Martin F.M."/>
        </authorList>
    </citation>
    <scope>NUCLEOTIDE SEQUENCE</scope>
    <source>
        <strain evidence="4">UH-Tt-Lm1</strain>
    </source>
</reference>
<comment type="caution">
    <text evidence="4">The sequence shown here is derived from an EMBL/GenBank/DDBJ whole genome shotgun (WGS) entry which is preliminary data.</text>
</comment>
<dbReference type="Proteomes" id="UP000736335">
    <property type="component" value="Unassembled WGS sequence"/>
</dbReference>
<proteinExistence type="inferred from homology"/>
<dbReference type="SMART" id="SM00753">
    <property type="entry name" value="PAM"/>
    <property type="match status" value="1"/>
</dbReference>
<sequence>MNGRRISHNLDAHDGPRLAYLLRVTGPHVKDLLRELKPYIIHPQLQGLSRPWDEIAIRYVLIAHHIAKRRPNEAFVGWTLPALFAVLRDLKDWHLTRTTETQSMTCTEEAARVASKALTTCITDRLRSYIPPAESRRWGVYYVTGLIMKLYFRVKRISLSKNILRAIDANPDIPPLSQYPRSHQVTHRYYIGMLDFLNDNLAKAEQELTFAFYNCHLQMRRNQERILTYLIPLRMLRGHLPSSELLGRFPTWIVWDIKEFDTALDRAERKLLELNVLLALEKSRELCLRGLDFIIEGNRMPIRVFHAALAVSGVELPVEEVECLLANQIYKGFMKGYISHEKQMVVLSNVKAFPKLTERANPFATL</sequence>
<evidence type="ECO:0000313" key="4">
    <source>
        <dbReference type="EMBL" id="KAF9777410.1"/>
    </source>
</evidence>
<reference evidence="4" key="1">
    <citation type="journal article" date="2020" name="Nat. Commun.">
        <title>Large-scale genome sequencing of mycorrhizal fungi provides insights into the early evolution of symbiotic traits.</title>
        <authorList>
            <person name="Miyauchi S."/>
            <person name="Kiss E."/>
            <person name="Kuo A."/>
            <person name="Drula E."/>
            <person name="Kohler A."/>
            <person name="Sanchez-Garcia M."/>
            <person name="Morin E."/>
            <person name="Andreopoulos B."/>
            <person name="Barry K.W."/>
            <person name="Bonito G."/>
            <person name="Buee M."/>
            <person name="Carver A."/>
            <person name="Chen C."/>
            <person name="Cichocki N."/>
            <person name="Clum A."/>
            <person name="Culley D."/>
            <person name="Crous P.W."/>
            <person name="Fauchery L."/>
            <person name="Girlanda M."/>
            <person name="Hayes R.D."/>
            <person name="Keri Z."/>
            <person name="LaButti K."/>
            <person name="Lipzen A."/>
            <person name="Lombard V."/>
            <person name="Magnuson J."/>
            <person name="Maillard F."/>
            <person name="Murat C."/>
            <person name="Nolan M."/>
            <person name="Ohm R.A."/>
            <person name="Pangilinan J."/>
            <person name="Pereira M.F."/>
            <person name="Perotto S."/>
            <person name="Peter M."/>
            <person name="Pfister S."/>
            <person name="Riley R."/>
            <person name="Sitrit Y."/>
            <person name="Stielow J.B."/>
            <person name="Szollosi G."/>
            <person name="Zifcakova L."/>
            <person name="Stursova M."/>
            <person name="Spatafora J.W."/>
            <person name="Tedersoo L."/>
            <person name="Vaario L.M."/>
            <person name="Yamada A."/>
            <person name="Yan M."/>
            <person name="Wang P."/>
            <person name="Xu J."/>
            <person name="Bruns T."/>
            <person name="Baldrian P."/>
            <person name="Vilgalys R."/>
            <person name="Dunand C."/>
            <person name="Henrissat B."/>
            <person name="Grigoriev I.V."/>
            <person name="Hibbett D."/>
            <person name="Nagy L.G."/>
            <person name="Martin F.M."/>
        </authorList>
    </citation>
    <scope>NUCLEOTIDE SEQUENCE</scope>
    <source>
        <strain evidence="4">UH-Tt-Lm1</strain>
    </source>
</reference>
<dbReference type="PANTHER" id="PTHR12732:SF0">
    <property type="entry name" value="PCI DOMAIN-CONTAINING PROTEIN 2"/>
    <property type="match status" value="1"/>
</dbReference>
<evidence type="ECO:0000256" key="2">
    <source>
        <dbReference type="SAM" id="Coils"/>
    </source>
</evidence>
<organism evidence="4 5">
    <name type="scientific">Thelephora terrestris</name>
    <dbReference type="NCBI Taxonomy" id="56493"/>
    <lineage>
        <taxon>Eukaryota</taxon>
        <taxon>Fungi</taxon>
        <taxon>Dikarya</taxon>
        <taxon>Basidiomycota</taxon>
        <taxon>Agaricomycotina</taxon>
        <taxon>Agaricomycetes</taxon>
        <taxon>Thelephorales</taxon>
        <taxon>Thelephoraceae</taxon>
        <taxon>Thelephora</taxon>
    </lineage>
</organism>
<feature type="coiled-coil region" evidence="2">
    <location>
        <begin position="257"/>
        <end position="284"/>
    </location>
</feature>
<dbReference type="InterPro" id="IPR036388">
    <property type="entry name" value="WH-like_DNA-bd_sf"/>
</dbReference>
<evidence type="ECO:0000259" key="3">
    <source>
        <dbReference type="Pfam" id="PF01399"/>
    </source>
</evidence>
<dbReference type="GO" id="GO:0070390">
    <property type="term" value="C:transcription export complex 2"/>
    <property type="evidence" value="ECO:0007669"/>
    <property type="project" value="TreeGrafter"/>
</dbReference>